<sequence length="496" mass="56664">MFERIKNLFRKGGAKMGLVDSLGSILDHPKIAMPKDEYERILENKRIYTQQFGKVYYLSSEGKQEERDYHSLNVAKIAARKMSKLIFNEGCEIKADEDNANEFLENVFRTNKFRKNFGDELEAGYAISGLVLRPYVDGNQIKIAYCHADSFFPLESNTNDISEAAISTVTQMVEDKKTIYYTLLEFHEWVEDAYVISNELYRSEDKGKVGIRVPLTALDKYADLEASVILKGFSRPLFVYIRLAGKNNANLNSPLGAGIIDNGKKQLLDINDKYDQFMWEIDKAASKILASDHFFTVRYDTKGNPIQRFDSKTDIYQRLKTDEPFIDAFAPSLRATEYIESINFLLRIFEMQTGFSVGTFSFDGETIKTATEVISDNTETFSTRSDNVLIIEDALKELVITIFELARAYGLYAKDPGDVSIDFDDGVFVSKEAQLDYNLKAVQGDMMPIVEAIKRQFGLTDKEAKTWYNNIQHERSGLDYKEIEEKDHEKIYGSGE</sequence>
<gene>
    <name evidence="1" type="ORF">NK125_09175</name>
</gene>
<accession>A0ABT1E9S6</accession>
<dbReference type="NCBIfam" id="TIGR01542">
    <property type="entry name" value="A118_put_portal"/>
    <property type="match status" value="1"/>
</dbReference>
<comment type="caution">
    <text evidence="1">The sequence shown here is derived from an EMBL/GenBank/DDBJ whole genome shotgun (WGS) entry which is preliminary data.</text>
</comment>
<dbReference type="RefSeq" id="WP_262066369.1">
    <property type="nucleotide sequence ID" value="NZ_JAMXOD010000012.1"/>
</dbReference>
<dbReference type="InterPro" id="IPR021145">
    <property type="entry name" value="Portal_protein_SPP1_Gp6-like"/>
</dbReference>
<name>A0ABT1E9S6_9FIRM</name>
<evidence type="ECO:0000313" key="1">
    <source>
        <dbReference type="EMBL" id="MCP1102584.1"/>
    </source>
</evidence>
<organism evidence="1 2">
    <name type="scientific">Aequitasia blattaphilus</name>
    <dbReference type="NCBI Taxonomy" id="2949332"/>
    <lineage>
        <taxon>Bacteria</taxon>
        <taxon>Bacillati</taxon>
        <taxon>Bacillota</taxon>
        <taxon>Clostridia</taxon>
        <taxon>Lachnospirales</taxon>
        <taxon>Lachnospiraceae</taxon>
        <taxon>Aequitasia</taxon>
    </lineage>
</organism>
<reference evidence="1 2" key="1">
    <citation type="journal article" date="2022" name="Genome Biol. Evol.">
        <title>Host diet, physiology and behaviors set the stage for Lachnospiraceae cladogenesis.</title>
        <authorList>
            <person name="Vera-Ponce De Leon A."/>
            <person name="Schneider M."/>
            <person name="Jahnes B.C."/>
            <person name="Sadowski V."/>
            <person name="Camuy-Velez L.A."/>
            <person name="Duan J."/>
            <person name="Sabree Z.L."/>
        </authorList>
    </citation>
    <scope>NUCLEOTIDE SEQUENCE [LARGE SCALE GENOMIC DNA]</scope>
    <source>
        <strain evidence="1 2">PAL113</strain>
    </source>
</reference>
<keyword evidence="2" id="KW-1185">Reference proteome</keyword>
<dbReference type="InterPro" id="IPR006432">
    <property type="entry name" value="Phage_portal_A118-type"/>
</dbReference>
<dbReference type="PIRSF" id="PIRSF011911">
    <property type="entry name" value="A118_put_portal"/>
    <property type="match status" value="1"/>
</dbReference>
<dbReference type="Pfam" id="PF05133">
    <property type="entry name" value="SPP1_portal"/>
    <property type="match status" value="1"/>
</dbReference>
<dbReference type="Proteomes" id="UP001523566">
    <property type="component" value="Unassembled WGS sequence"/>
</dbReference>
<proteinExistence type="predicted"/>
<protein>
    <submittedName>
        <fullName evidence="1">Phage portal protein</fullName>
    </submittedName>
</protein>
<evidence type="ECO:0000313" key="2">
    <source>
        <dbReference type="Proteomes" id="UP001523566"/>
    </source>
</evidence>
<dbReference type="EMBL" id="JAMZFW010000012">
    <property type="protein sequence ID" value="MCP1102584.1"/>
    <property type="molecule type" value="Genomic_DNA"/>
</dbReference>